<accession>A0A427B826</accession>
<comment type="caution">
    <text evidence="4">The sequence shown here is derived from an EMBL/GenBank/DDBJ whole genome shotgun (WGS) entry which is preliminary data.</text>
</comment>
<protein>
    <submittedName>
        <fullName evidence="4">Uncharacterized protein</fullName>
    </submittedName>
</protein>
<dbReference type="AlphaFoldDB" id="A0A427B826"/>
<keyword evidence="3" id="KW-0472">Membrane</keyword>
<reference evidence="4 5" key="1">
    <citation type="journal article" date="2014" name="Agronomy (Basel)">
        <title>A Draft Genome Sequence for Ensete ventricosum, the Drought-Tolerant Tree Against Hunger.</title>
        <authorList>
            <person name="Harrison J."/>
            <person name="Moore K.A."/>
            <person name="Paszkiewicz K."/>
            <person name="Jones T."/>
            <person name="Grant M."/>
            <person name="Ambacheew D."/>
            <person name="Muzemil S."/>
            <person name="Studholme D.J."/>
        </authorList>
    </citation>
    <scope>NUCLEOTIDE SEQUENCE [LARGE SCALE GENOMIC DNA]</scope>
</reference>
<dbReference type="Proteomes" id="UP000287651">
    <property type="component" value="Unassembled WGS sequence"/>
</dbReference>
<feature type="region of interest" description="Disordered" evidence="2">
    <location>
        <begin position="391"/>
        <end position="431"/>
    </location>
</feature>
<feature type="region of interest" description="Disordered" evidence="2">
    <location>
        <begin position="690"/>
        <end position="725"/>
    </location>
</feature>
<evidence type="ECO:0000313" key="4">
    <source>
        <dbReference type="EMBL" id="RRT84621.1"/>
    </source>
</evidence>
<evidence type="ECO:0000256" key="2">
    <source>
        <dbReference type="SAM" id="MobiDB-lite"/>
    </source>
</evidence>
<name>A0A427B826_ENSVE</name>
<keyword evidence="3" id="KW-0812">Transmembrane</keyword>
<keyword evidence="3" id="KW-1133">Transmembrane helix</keyword>
<feature type="compositionally biased region" description="Basic and acidic residues" evidence="2">
    <location>
        <begin position="703"/>
        <end position="718"/>
    </location>
</feature>
<sequence>MIGGGLLKIHPSELKLPCKSFCSFLTRYDWFSFSLSSPINRKLDSSTAKRFDLDRVCGSSFSCVVLVILLIVGLVFFAVSRSFKEASTGQSHEVSVSIKMGTSKDVPLYLIINSVAKFRNYMKFGTRELIRPSRGSRNLGDLAERANSGTNLDDLVERVNSGTNLGDLAEKVNSGTNLGDLAERANSGTNLGDLTERVNSGINLGDLTERANSGTNLGDLTERVNLGTNLGYLVEKMNLGTNLGELAERANSGINLGDLTERVNSGTNLGDLAKRMNSCTNLDDLAEKVNSGTNLEDLAERANSGTNLGNLIEKVNSGTNLGDLAEKVNSGTNLRDLAERANSGTNLGDLAEKVNSGTNLGDLAKRVNLGTNLGDLTEKVNSGTNLRDLAERANSGTNLGDLAERANPSTNLGGEPEASSSGASSGPSSPVDARVLRDLEVMKAGHDLDTAVTEGSLTAIRERYSIPTEYRLYVPQPEQCPYSSDVPGVWENLRNSSKVWRDHAIAEEFERGLLHPQLARELYTLPSEVLLARATKEMVLMTLFDRVHDASRLITFVDYRINNLLEEIKTLKAGDGPEAVAAAEERVAKLEKCTKALQRLETSDKELNEVRGDLSEAHKQLKEAQVRARKANDDLLKSVKDLDSTRAELLKRAIDDYKESTGFKEGLKRMGRVAYEYGYRVALARFRSSHPDSEVEEDPFTVRPKDDLVPMERQHAFDDSDLPES</sequence>
<proteinExistence type="predicted"/>
<dbReference type="EMBL" id="AMZH03000262">
    <property type="protein sequence ID" value="RRT84621.1"/>
    <property type="molecule type" value="Genomic_DNA"/>
</dbReference>
<evidence type="ECO:0000256" key="3">
    <source>
        <dbReference type="SAM" id="Phobius"/>
    </source>
</evidence>
<evidence type="ECO:0000313" key="5">
    <source>
        <dbReference type="Proteomes" id="UP000287651"/>
    </source>
</evidence>
<organism evidence="4 5">
    <name type="scientific">Ensete ventricosum</name>
    <name type="common">Abyssinian banana</name>
    <name type="synonym">Musa ensete</name>
    <dbReference type="NCBI Taxonomy" id="4639"/>
    <lineage>
        <taxon>Eukaryota</taxon>
        <taxon>Viridiplantae</taxon>
        <taxon>Streptophyta</taxon>
        <taxon>Embryophyta</taxon>
        <taxon>Tracheophyta</taxon>
        <taxon>Spermatophyta</taxon>
        <taxon>Magnoliopsida</taxon>
        <taxon>Liliopsida</taxon>
        <taxon>Zingiberales</taxon>
        <taxon>Musaceae</taxon>
        <taxon>Ensete</taxon>
    </lineage>
</organism>
<gene>
    <name evidence="4" type="ORF">B296_00004694</name>
</gene>
<keyword evidence="1" id="KW-0175">Coiled coil</keyword>
<feature type="coiled-coil region" evidence="1">
    <location>
        <begin position="580"/>
        <end position="634"/>
    </location>
</feature>
<feature type="transmembrane region" description="Helical" evidence="3">
    <location>
        <begin position="56"/>
        <end position="79"/>
    </location>
</feature>
<feature type="compositionally biased region" description="Low complexity" evidence="2">
    <location>
        <begin position="413"/>
        <end position="430"/>
    </location>
</feature>
<evidence type="ECO:0000256" key="1">
    <source>
        <dbReference type="SAM" id="Coils"/>
    </source>
</evidence>